<organism evidence="3 4">
    <name type="scientific">Mortierella alpina</name>
    <name type="common">Oleaginous fungus</name>
    <name type="synonym">Mortierella renispora</name>
    <dbReference type="NCBI Taxonomy" id="64518"/>
    <lineage>
        <taxon>Eukaryota</taxon>
        <taxon>Fungi</taxon>
        <taxon>Fungi incertae sedis</taxon>
        <taxon>Mucoromycota</taxon>
        <taxon>Mortierellomycotina</taxon>
        <taxon>Mortierellomycetes</taxon>
        <taxon>Mortierellales</taxon>
        <taxon>Mortierellaceae</taxon>
        <taxon>Mortierella</taxon>
    </lineage>
</organism>
<dbReference type="AlphaFoldDB" id="A0A9P8A406"/>
<proteinExistence type="predicted"/>
<sequence>MSNQPLFYAVGFGILIVALLFCHNLGSNPVYFHPRNTFLQAYKLSNAYIYYAVAGFLGYKLSMNLITFFMPTAFDAPPPQAPKTRQEKKKLAKEAELQARRNEKTARKEADAARKVLEARQRD</sequence>
<keyword evidence="2" id="KW-1133">Transmembrane helix</keyword>
<evidence type="ECO:0000313" key="4">
    <source>
        <dbReference type="Proteomes" id="UP000717515"/>
    </source>
</evidence>
<protein>
    <submittedName>
        <fullName evidence="3">Uncharacterized protein</fullName>
    </submittedName>
</protein>
<reference evidence="3" key="1">
    <citation type="submission" date="2021-07" db="EMBL/GenBank/DDBJ databases">
        <title>Draft genome of Mortierella alpina, strain LL118, isolated from an aspen leaf litter sample.</title>
        <authorList>
            <person name="Yang S."/>
            <person name="Vinatzer B.A."/>
        </authorList>
    </citation>
    <scope>NUCLEOTIDE SEQUENCE</scope>
    <source>
        <strain evidence="3">LL118</strain>
    </source>
</reference>
<feature type="transmembrane region" description="Helical" evidence="2">
    <location>
        <begin position="47"/>
        <end position="70"/>
    </location>
</feature>
<evidence type="ECO:0000256" key="1">
    <source>
        <dbReference type="SAM" id="MobiDB-lite"/>
    </source>
</evidence>
<feature type="region of interest" description="Disordered" evidence="1">
    <location>
        <begin position="75"/>
        <end position="123"/>
    </location>
</feature>
<comment type="caution">
    <text evidence="3">The sequence shown here is derived from an EMBL/GenBank/DDBJ whole genome shotgun (WGS) entry which is preliminary data.</text>
</comment>
<name>A0A9P8A406_MORAP</name>
<keyword evidence="2" id="KW-0812">Transmembrane</keyword>
<dbReference type="EMBL" id="JAIFTL010000148">
    <property type="protein sequence ID" value="KAG9322425.1"/>
    <property type="molecule type" value="Genomic_DNA"/>
</dbReference>
<evidence type="ECO:0000256" key="2">
    <source>
        <dbReference type="SAM" id="Phobius"/>
    </source>
</evidence>
<keyword evidence="2" id="KW-0472">Membrane</keyword>
<evidence type="ECO:0000313" key="3">
    <source>
        <dbReference type="EMBL" id="KAG9322425.1"/>
    </source>
</evidence>
<dbReference type="Proteomes" id="UP000717515">
    <property type="component" value="Unassembled WGS sequence"/>
</dbReference>
<feature type="transmembrane region" description="Helical" evidence="2">
    <location>
        <begin position="6"/>
        <end position="26"/>
    </location>
</feature>
<accession>A0A9P8A406</accession>
<gene>
    <name evidence="3" type="ORF">KVV02_003751</name>
</gene>
<feature type="compositionally biased region" description="Basic and acidic residues" evidence="1">
    <location>
        <begin position="92"/>
        <end position="123"/>
    </location>
</feature>